<reference evidence="3" key="3">
    <citation type="submission" date="2020-02" db="EMBL/GenBank/DDBJ databases">
        <authorList>
            <person name="Sarangi A.N."/>
            <person name="Ghosh S."/>
            <person name="Mukherjee M."/>
            <person name="Tripathy S."/>
        </authorList>
    </citation>
    <scope>NUCLEOTIDE SEQUENCE</scope>
    <source>
        <strain evidence="3">BDU141951</strain>
    </source>
</reference>
<keyword evidence="1" id="KW-0812">Transmembrane</keyword>
<name>A0A8T6QQ40_9CYAN</name>
<sequence length="289" mass="31264">MRPSSRLSSSSLMARRRQRRPSWLPFLVVLGPFVGAAGWLVTTGWPVSHNLGLVGEADLAPSAADPAFLGDATPQPLVVPAPTVPNSSNEKRLAPTRSPLAFADVPEGYWAKPYIDALTAREVLNGLPDGTFAPNRQLSRAELATQVANAFDIPANTPAKAFGDLAPDYWAAEPIAEAVQMGFMKGYPGDEFRPDDLVSRLQVLVTLATGLSLPVTEESQQQLQQYQDWETVPDWARPQVEAAIHAGIIRPQPGTENRLRPQEIATRAEVATLVYAALAYLGEVPAKPE</sequence>
<dbReference type="EMBL" id="JTHE02000003">
    <property type="protein sequence ID" value="NEV67549.1"/>
    <property type="molecule type" value="Genomic_DNA"/>
</dbReference>
<dbReference type="PROSITE" id="PS51272">
    <property type="entry name" value="SLH"/>
    <property type="match status" value="3"/>
</dbReference>
<feature type="domain" description="SLH" evidence="2">
    <location>
        <begin position="162"/>
        <end position="221"/>
    </location>
</feature>
<evidence type="ECO:0000256" key="1">
    <source>
        <dbReference type="SAM" id="Phobius"/>
    </source>
</evidence>
<organism evidence="3">
    <name type="scientific">Lyngbya confervoides BDU141951</name>
    <dbReference type="NCBI Taxonomy" id="1574623"/>
    <lineage>
        <taxon>Bacteria</taxon>
        <taxon>Bacillati</taxon>
        <taxon>Cyanobacteriota</taxon>
        <taxon>Cyanophyceae</taxon>
        <taxon>Oscillatoriophycideae</taxon>
        <taxon>Oscillatoriales</taxon>
        <taxon>Microcoleaceae</taxon>
        <taxon>Lyngbya</taxon>
    </lineage>
</organism>
<dbReference type="AlphaFoldDB" id="A0A8T6QQ40"/>
<reference evidence="3" key="1">
    <citation type="submission" date="2014-11" db="EMBL/GenBank/DDBJ databases">
        <authorList>
            <person name="Malar M.C."/>
            <person name="Sen D."/>
            <person name="Tripathy S."/>
        </authorList>
    </citation>
    <scope>NUCLEOTIDE SEQUENCE</scope>
    <source>
        <strain evidence="3">BDU141951</strain>
    </source>
</reference>
<evidence type="ECO:0000313" key="3">
    <source>
        <dbReference type="EMBL" id="NEV67549.1"/>
    </source>
</evidence>
<dbReference type="PANTHER" id="PTHR43308">
    <property type="entry name" value="OUTER MEMBRANE PROTEIN ALPHA-RELATED"/>
    <property type="match status" value="1"/>
</dbReference>
<feature type="domain" description="SLH" evidence="2">
    <location>
        <begin position="98"/>
        <end position="161"/>
    </location>
</feature>
<keyword evidence="1" id="KW-1133">Transmembrane helix</keyword>
<dbReference type="InterPro" id="IPR051465">
    <property type="entry name" value="Cell_Envelope_Struct_Comp"/>
</dbReference>
<feature type="transmembrane region" description="Helical" evidence="1">
    <location>
        <begin position="21"/>
        <end position="41"/>
    </location>
</feature>
<comment type="caution">
    <text evidence="3">The sequence shown here is derived from an EMBL/GenBank/DDBJ whole genome shotgun (WGS) entry which is preliminary data.</text>
</comment>
<reference evidence="3" key="2">
    <citation type="journal article" date="2015" name="Genome Announc.">
        <title>Draft Genome Sequence of Filamentous Marine Cyanobacterium Lyngbya confervoides Strain BDU141951.</title>
        <authorList>
            <person name="Chandrababunaidu M.M."/>
            <person name="Sen D."/>
            <person name="Tripathy S."/>
        </authorList>
    </citation>
    <scope>NUCLEOTIDE SEQUENCE</scope>
    <source>
        <strain evidence="3">BDU141951</strain>
    </source>
</reference>
<evidence type="ECO:0000259" key="2">
    <source>
        <dbReference type="PROSITE" id="PS51272"/>
    </source>
</evidence>
<dbReference type="InterPro" id="IPR001119">
    <property type="entry name" value="SLH_dom"/>
</dbReference>
<feature type="domain" description="SLH" evidence="2">
    <location>
        <begin position="223"/>
        <end position="288"/>
    </location>
</feature>
<accession>A0A8T6QQ40</accession>
<dbReference type="PANTHER" id="PTHR43308:SF5">
    <property type="entry name" value="S-LAYER PROTEIN _ PEPTIDOGLYCAN ENDO-BETA-N-ACETYLGLUCOSAMINIDASE"/>
    <property type="match status" value="1"/>
</dbReference>
<keyword evidence="1" id="KW-0472">Membrane</keyword>
<proteinExistence type="predicted"/>
<protein>
    <submittedName>
        <fullName evidence="3">S-layer homology domain-containing protein</fullName>
    </submittedName>
</protein>
<gene>
    <name evidence="3" type="ORF">QQ91_010515</name>
</gene>
<dbReference type="Pfam" id="PF00395">
    <property type="entry name" value="SLH"/>
    <property type="match status" value="3"/>
</dbReference>